<feature type="non-terminal residue" evidence="1">
    <location>
        <position position="1"/>
    </location>
</feature>
<accession>A0AAV5U0F3</accession>
<name>A0AAV5U0F3_9BILA</name>
<dbReference type="AlphaFoldDB" id="A0AAV5U0F3"/>
<evidence type="ECO:0008006" key="3">
    <source>
        <dbReference type="Google" id="ProtNLM"/>
    </source>
</evidence>
<comment type="caution">
    <text evidence="1">The sequence shown here is derived from an EMBL/GenBank/DDBJ whole genome shotgun (WGS) entry which is preliminary data.</text>
</comment>
<protein>
    <recommendedName>
        <fullName evidence="3">F-box domain-containing protein</fullName>
    </recommendedName>
</protein>
<gene>
    <name evidence="1" type="ORF">PENTCL1PPCAC_22176</name>
</gene>
<proteinExistence type="predicted"/>
<sequence length="234" mass="27665">QTSFMDLPENIHLKIFKNLDFESLHKMRVNKKLDKLLCRVKSDIDFVHLTIYSAGERLSAHNRDERNEFTDLNQFEKTMIRFNVKVVDINLNHTPNEQRPWKYVLPHLTFSTLLNASRKIRRISIEYLCNLLTGQELFTLRKMILEGDCKLKHISVAVEEREYKSFMQNCFGVTIEDVKEPNRRTRMYTAEDKSVKLYSDDISIRRVKLNHVESEYLRVQGAISLRCSQVQRPG</sequence>
<dbReference type="Proteomes" id="UP001432027">
    <property type="component" value="Unassembled WGS sequence"/>
</dbReference>
<evidence type="ECO:0000313" key="2">
    <source>
        <dbReference type="Proteomes" id="UP001432027"/>
    </source>
</evidence>
<organism evidence="1 2">
    <name type="scientific">Pristionchus entomophagus</name>
    <dbReference type="NCBI Taxonomy" id="358040"/>
    <lineage>
        <taxon>Eukaryota</taxon>
        <taxon>Metazoa</taxon>
        <taxon>Ecdysozoa</taxon>
        <taxon>Nematoda</taxon>
        <taxon>Chromadorea</taxon>
        <taxon>Rhabditida</taxon>
        <taxon>Rhabditina</taxon>
        <taxon>Diplogasteromorpha</taxon>
        <taxon>Diplogasteroidea</taxon>
        <taxon>Neodiplogasteridae</taxon>
        <taxon>Pristionchus</taxon>
    </lineage>
</organism>
<evidence type="ECO:0000313" key="1">
    <source>
        <dbReference type="EMBL" id="GMT00002.1"/>
    </source>
</evidence>
<keyword evidence="2" id="KW-1185">Reference proteome</keyword>
<dbReference type="EMBL" id="BTSX01000005">
    <property type="protein sequence ID" value="GMT00002.1"/>
    <property type="molecule type" value="Genomic_DNA"/>
</dbReference>
<reference evidence="1" key="1">
    <citation type="submission" date="2023-10" db="EMBL/GenBank/DDBJ databases">
        <title>Genome assembly of Pristionchus species.</title>
        <authorList>
            <person name="Yoshida K."/>
            <person name="Sommer R.J."/>
        </authorList>
    </citation>
    <scope>NUCLEOTIDE SEQUENCE</scope>
    <source>
        <strain evidence="1">RS0144</strain>
    </source>
</reference>